<dbReference type="SUPFAM" id="SSF48371">
    <property type="entry name" value="ARM repeat"/>
    <property type="match status" value="1"/>
</dbReference>
<keyword evidence="2" id="KW-0547">Nucleotide-binding</keyword>
<organism evidence="6 7">
    <name type="scientific">Anaeromyxobacter dehalogenans (strain ATCC BAA-258 / DSM 21875 / 2CP-1)</name>
    <dbReference type="NCBI Taxonomy" id="455488"/>
    <lineage>
        <taxon>Bacteria</taxon>
        <taxon>Pseudomonadati</taxon>
        <taxon>Myxococcota</taxon>
        <taxon>Myxococcia</taxon>
        <taxon>Myxococcales</taxon>
        <taxon>Cystobacterineae</taxon>
        <taxon>Anaeromyxobacteraceae</taxon>
        <taxon>Anaeromyxobacter</taxon>
    </lineage>
</organism>
<keyword evidence="4" id="KW-0067">ATP-binding</keyword>
<accession>B8JAR4</accession>
<dbReference type="AlphaFoldDB" id="B8JAR4"/>
<gene>
    <name evidence="6" type="ordered locus">A2cp1_4246</name>
</gene>
<dbReference type="PANTHER" id="PTHR43289:SF6">
    <property type="entry name" value="SERINE_THREONINE-PROTEIN KINASE NEKL-3"/>
    <property type="match status" value="1"/>
</dbReference>
<evidence type="ECO:0000313" key="7">
    <source>
        <dbReference type="Proteomes" id="UP000007089"/>
    </source>
</evidence>
<evidence type="ECO:0000256" key="4">
    <source>
        <dbReference type="ARBA" id="ARBA00022840"/>
    </source>
</evidence>
<evidence type="ECO:0000256" key="1">
    <source>
        <dbReference type="ARBA" id="ARBA00022679"/>
    </source>
</evidence>
<dbReference type="InterPro" id="IPR011990">
    <property type="entry name" value="TPR-like_helical_dom_sf"/>
</dbReference>
<keyword evidence="1" id="KW-0808">Transferase</keyword>
<dbReference type="PROSITE" id="PS00108">
    <property type="entry name" value="PROTEIN_KINASE_ST"/>
    <property type="match status" value="1"/>
</dbReference>
<keyword evidence="7" id="KW-1185">Reference proteome</keyword>
<dbReference type="Pfam" id="PF00069">
    <property type="entry name" value="Pkinase"/>
    <property type="match status" value="1"/>
</dbReference>
<evidence type="ECO:0000313" key="6">
    <source>
        <dbReference type="EMBL" id="ACL67563.1"/>
    </source>
</evidence>
<dbReference type="PANTHER" id="PTHR43289">
    <property type="entry name" value="MITOGEN-ACTIVATED PROTEIN KINASE KINASE KINASE 20-RELATED"/>
    <property type="match status" value="1"/>
</dbReference>
<name>B8JAR4_ANAD2</name>
<reference evidence="6" key="1">
    <citation type="submission" date="2009-01" db="EMBL/GenBank/DDBJ databases">
        <title>Complete sequence of Anaeromyxobacter dehalogenans 2CP-1.</title>
        <authorList>
            <consortium name="US DOE Joint Genome Institute"/>
            <person name="Lucas S."/>
            <person name="Copeland A."/>
            <person name="Lapidus A."/>
            <person name="Glavina del Rio T."/>
            <person name="Dalin E."/>
            <person name="Tice H."/>
            <person name="Bruce D."/>
            <person name="Goodwin L."/>
            <person name="Pitluck S."/>
            <person name="Saunders E."/>
            <person name="Brettin T."/>
            <person name="Detter J.C."/>
            <person name="Han C."/>
            <person name="Larimer F."/>
            <person name="Land M."/>
            <person name="Hauser L."/>
            <person name="Kyrpides N."/>
            <person name="Ovchinnikova G."/>
            <person name="Beliaev A.S."/>
            <person name="Richardson P."/>
        </authorList>
    </citation>
    <scope>NUCLEOTIDE SEQUENCE</scope>
    <source>
        <strain evidence="6">2CP-1</strain>
    </source>
</reference>
<evidence type="ECO:0000259" key="5">
    <source>
        <dbReference type="PROSITE" id="PS50011"/>
    </source>
</evidence>
<dbReference type="InterPro" id="IPR011009">
    <property type="entry name" value="Kinase-like_dom_sf"/>
</dbReference>
<dbReference type="GO" id="GO:0004674">
    <property type="term" value="F:protein serine/threonine kinase activity"/>
    <property type="evidence" value="ECO:0007669"/>
    <property type="project" value="UniProtKB-KW"/>
</dbReference>
<proteinExistence type="predicted"/>
<dbReference type="PROSITE" id="PS50011">
    <property type="entry name" value="PROTEIN_KINASE_DOM"/>
    <property type="match status" value="1"/>
</dbReference>
<dbReference type="GO" id="GO:0005524">
    <property type="term" value="F:ATP binding"/>
    <property type="evidence" value="ECO:0007669"/>
    <property type="project" value="UniProtKB-KW"/>
</dbReference>
<protein>
    <submittedName>
        <fullName evidence="6">Serine/threonine protein kinase</fullName>
    </submittedName>
</protein>
<dbReference type="Gene3D" id="3.30.200.20">
    <property type="entry name" value="Phosphorylase Kinase, domain 1"/>
    <property type="match status" value="1"/>
</dbReference>
<dbReference type="Gene3D" id="1.10.510.10">
    <property type="entry name" value="Transferase(Phosphotransferase) domain 1"/>
    <property type="match status" value="1"/>
</dbReference>
<sequence>MSAPATFEPATLVGTCLDGRYELTGHLATGGMGAVFQARHVHLRKDLAVKVLRPELSASPDLVERFRREAEIASALQHDHIVHVTDFGRTEEGWLFLAMELLTGESLFDRLRREGALAPAAAVPVLWQICAGLGAAHAMGVVHRDLKPENVFLARTASGREVAKILDFGIAKMTDPSSGCATQAGMVVGTPEYLAPEQATGGAVDARADLYAVGLIAWRMLAGHHPFTAPDARGLLMKQATAPVPPLAGARPELAAWPELVAVVARACEKEPAARPASAAELGEALAAALGPAFALPPGATPAPSPPPLASAEFELVAPETLTPAVAPPRTLTLPGASAFAVPGPLDRVRARAAGALSRAAGALAWARTAARPALDALGRRAAASARAHPRRAAAVAGAGLLALALAGGIAWARARPAAEARAHLAAGRPAEARSALEAALRRRPDDPELLLLHGRALHRLPGRAADGVEAYQAAREAGVLDAEARSDLARDLGGERSLADRAARLLRDEGARAVPVLAGAAAAGTGVQRLRALAVLRDLGAEEEVERQAAYGALLSDPECDVRRAAARRLGELADPAALPRLREAAAARTERRGLFGLTSTRVPVCGAPEAAEAVRRIEAAQ</sequence>
<dbReference type="Pfam" id="PF13428">
    <property type="entry name" value="TPR_14"/>
    <property type="match status" value="1"/>
</dbReference>
<dbReference type="HOGENOM" id="CLU_418433_0_0_7"/>
<feature type="domain" description="Protein kinase" evidence="5">
    <location>
        <begin position="21"/>
        <end position="294"/>
    </location>
</feature>
<evidence type="ECO:0000256" key="3">
    <source>
        <dbReference type="ARBA" id="ARBA00022777"/>
    </source>
</evidence>
<dbReference type="SUPFAM" id="SSF56112">
    <property type="entry name" value="Protein kinase-like (PK-like)"/>
    <property type="match status" value="1"/>
</dbReference>
<dbReference type="SMART" id="SM00220">
    <property type="entry name" value="S_TKc"/>
    <property type="match status" value="1"/>
</dbReference>
<dbReference type="InterPro" id="IPR000719">
    <property type="entry name" value="Prot_kinase_dom"/>
</dbReference>
<keyword evidence="3 6" id="KW-0418">Kinase</keyword>
<dbReference type="KEGG" id="acp:A2cp1_4246"/>
<dbReference type="CDD" id="cd14014">
    <property type="entry name" value="STKc_PknB_like"/>
    <property type="match status" value="1"/>
</dbReference>
<keyword evidence="6" id="KW-0723">Serine/threonine-protein kinase</keyword>
<dbReference type="InterPro" id="IPR008271">
    <property type="entry name" value="Ser/Thr_kinase_AS"/>
</dbReference>
<dbReference type="SUPFAM" id="SSF48452">
    <property type="entry name" value="TPR-like"/>
    <property type="match status" value="1"/>
</dbReference>
<dbReference type="EMBL" id="CP001359">
    <property type="protein sequence ID" value="ACL67563.1"/>
    <property type="molecule type" value="Genomic_DNA"/>
</dbReference>
<dbReference type="Proteomes" id="UP000007089">
    <property type="component" value="Chromosome"/>
</dbReference>
<evidence type="ECO:0000256" key="2">
    <source>
        <dbReference type="ARBA" id="ARBA00022741"/>
    </source>
</evidence>
<dbReference type="InterPro" id="IPR016024">
    <property type="entry name" value="ARM-type_fold"/>
</dbReference>
<dbReference type="Gene3D" id="1.25.40.10">
    <property type="entry name" value="Tetratricopeptide repeat domain"/>
    <property type="match status" value="1"/>
</dbReference>